<feature type="region of interest" description="Disordered" evidence="1">
    <location>
        <begin position="70"/>
        <end position="89"/>
    </location>
</feature>
<evidence type="ECO:0000256" key="1">
    <source>
        <dbReference type="SAM" id="MobiDB-lite"/>
    </source>
</evidence>
<reference evidence="2 3" key="1">
    <citation type="journal article" date="2014" name="Agronomy (Basel)">
        <title>A Draft Genome Sequence for Ensete ventricosum, the Drought-Tolerant Tree Against Hunger.</title>
        <authorList>
            <person name="Harrison J."/>
            <person name="Moore K.A."/>
            <person name="Paszkiewicz K."/>
            <person name="Jones T."/>
            <person name="Grant M."/>
            <person name="Ambacheew D."/>
            <person name="Muzemil S."/>
            <person name="Studholme D.J."/>
        </authorList>
    </citation>
    <scope>NUCLEOTIDE SEQUENCE [LARGE SCALE GENOMIC DNA]</scope>
</reference>
<dbReference type="AlphaFoldDB" id="A0A427B8Y1"/>
<proteinExistence type="predicted"/>
<dbReference type="Proteomes" id="UP000287651">
    <property type="component" value="Unassembled WGS sequence"/>
</dbReference>
<evidence type="ECO:0000313" key="2">
    <source>
        <dbReference type="EMBL" id="RRT84970.1"/>
    </source>
</evidence>
<organism evidence="2 3">
    <name type="scientific">Ensete ventricosum</name>
    <name type="common">Abyssinian banana</name>
    <name type="synonym">Musa ensete</name>
    <dbReference type="NCBI Taxonomy" id="4639"/>
    <lineage>
        <taxon>Eukaryota</taxon>
        <taxon>Viridiplantae</taxon>
        <taxon>Streptophyta</taxon>
        <taxon>Embryophyta</taxon>
        <taxon>Tracheophyta</taxon>
        <taxon>Spermatophyta</taxon>
        <taxon>Magnoliopsida</taxon>
        <taxon>Liliopsida</taxon>
        <taxon>Zingiberales</taxon>
        <taxon>Musaceae</taxon>
        <taxon>Ensete</taxon>
    </lineage>
</organism>
<name>A0A427B8Y1_ENSVE</name>
<comment type="caution">
    <text evidence="2">The sequence shown here is derived from an EMBL/GenBank/DDBJ whole genome shotgun (WGS) entry which is preliminary data.</text>
</comment>
<sequence length="89" mass="10046">MLSTTQYLSVPCVGALGTTREAVSSVLANKFTFLIKLASSSLKQSDLRTRSTVRMPMNWMDFEKRAIGSEEEVGSTQKRLHEEKNRDYS</sequence>
<accession>A0A427B8Y1</accession>
<dbReference type="EMBL" id="AMZH03000198">
    <property type="protein sequence ID" value="RRT84970.1"/>
    <property type="molecule type" value="Genomic_DNA"/>
</dbReference>
<gene>
    <name evidence="2" type="ORF">B296_00004406</name>
</gene>
<protein>
    <submittedName>
        <fullName evidence="2">Uncharacterized protein</fullName>
    </submittedName>
</protein>
<evidence type="ECO:0000313" key="3">
    <source>
        <dbReference type="Proteomes" id="UP000287651"/>
    </source>
</evidence>
<feature type="compositionally biased region" description="Basic and acidic residues" evidence="1">
    <location>
        <begin position="79"/>
        <end position="89"/>
    </location>
</feature>